<feature type="compositionally biased region" description="Low complexity" evidence="1">
    <location>
        <begin position="22"/>
        <end position="40"/>
    </location>
</feature>
<sequence length="112" mass="11299">MKVIETQYLNGISGSGSGNDTSSRSGNTKSSNSGNSSSWSHMVQNAPTHIYGGTEECANGVFGALVENFPNPVKMGVGVAANAGLCLNKGSGNSGAFGGDSNANSVNGQCHW</sequence>
<keyword evidence="3" id="KW-1185">Reference proteome</keyword>
<gene>
    <name evidence="2" type="ORF">J1784_00860</name>
</gene>
<name>A0ABS6L9J4_9GAMM</name>
<protein>
    <submittedName>
        <fullName evidence="2">Uncharacterized protein</fullName>
    </submittedName>
</protein>
<dbReference type="RefSeq" id="WP_217147660.1">
    <property type="nucleotide sequence ID" value="NZ_JAFMOY010000090.1"/>
</dbReference>
<reference evidence="2 3" key="1">
    <citation type="submission" date="2021-03" db="EMBL/GenBank/DDBJ databases">
        <title>Five novel Rahnella species.</title>
        <authorList>
            <person name="Brady C."/>
            <person name="Asselin J."/>
            <person name="Beer S."/>
            <person name="Bruberg M.B."/>
            <person name="Crampton B."/>
            <person name="Venter S."/>
            <person name="Arnold D."/>
            <person name="Denman S."/>
        </authorList>
    </citation>
    <scope>NUCLEOTIDE SEQUENCE [LARGE SCALE GENOMIC DNA]</scope>
    <source>
        <strain evidence="2 3">FRB 231</strain>
    </source>
</reference>
<proteinExistence type="predicted"/>
<feature type="region of interest" description="Disordered" evidence="1">
    <location>
        <begin position="9"/>
        <end position="41"/>
    </location>
</feature>
<dbReference type="EMBL" id="JAFMOY010000090">
    <property type="protein sequence ID" value="MBU9843603.1"/>
    <property type="molecule type" value="Genomic_DNA"/>
</dbReference>
<evidence type="ECO:0000256" key="1">
    <source>
        <dbReference type="SAM" id="MobiDB-lite"/>
    </source>
</evidence>
<organism evidence="2 3">
    <name type="scientific">Rahnella ecdela</name>
    <dbReference type="NCBI Taxonomy" id="2816250"/>
    <lineage>
        <taxon>Bacteria</taxon>
        <taxon>Pseudomonadati</taxon>
        <taxon>Pseudomonadota</taxon>
        <taxon>Gammaproteobacteria</taxon>
        <taxon>Enterobacterales</taxon>
        <taxon>Yersiniaceae</taxon>
        <taxon>Rahnella</taxon>
    </lineage>
</organism>
<evidence type="ECO:0000313" key="3">
    <source>
        <dbReference type="Proteomes" id="UP000739284"/>
    </source>
</evidence>
<evidence type="ECO:0000313" key="2">
    <source>
        <dbReference type="EMBL" id="MBU9843603.1"/>
    </source>
</evidence>
<accession>A0ABS6L9J4</accession>
<dbReference type="Proteomes" id="UP000739284">
    <property type="component" value="Unassembled WGS sequence"/>
</dbReference>
<comment type="caution">
    <text evidence="2">The sequence shown here is derived from an EMBL/GenBank/DDBJ whole genome shotgun (WGS) entry which is preliminary data.</text>
</comment>